<comment type="caution">
    <text evidence="3">The sequence shown here is derived from an EMBL/GenBank/DDBJ whole genome shotgun (WGS) entry which is preliminary data.</text>
</comment>
<dbReference type="SUPFAM" id="SSF53850">
    <property type="entry name" value="Periplasmic binding protein-like II"/>
    <property type="match status" value="1"/>
</dbReference>
<dbReference type="CDD" id="cd13578">
    <property type="entry name" value="PBP2_Bug27"/>
    <property type="match status" value="1"/>
</dbReference>
<organism evidence="3 4">
    <name type="scientific">Neoroseomonas marina</name>
    <dbReference type="NCBI Taxonomy" id="1232220"/>
    <lineage>
        <taxon>Bacteria</taxon>
        <taxon>Pseudomonadati</taxon>
        <taxon>Pseudomonadota</taxon>
        <taxon>Alphaproteobacteria</taxon>
        <taxon>Acetobacterales</taxon>
        <taxon>Acetobacteraceae</taxon>
        <taxon>Neoroseomonas</taxon>
    </lineage>
</organism>
<dbReference type="Pfam" id="PF03401">
    <property type="entry name" value="TctC"/>
    <property type="match status" value="1"/>
</dbReference>
<dbReference type="Gene3D" id="3.40.190.10">
    <property type="entry name" value="Periplasmic binding protein-like II"/>
    <property type="match status" value="1"/>
</dbReference>
<sequence length="328" mass="35072">MAQLFRRTAAAILSLGSLLLLPGPAVAQDVYPSRPVRIIVSFAPGGGADIMARLLAVPLARELGQPVVVENRAGGGGVIGTEACARAPADGYTLCLGSTTTHSIVPHLQQGLTWDPIRDFTHITNLGFQPNVLAVNPNLPIRTMPELIDWARRNRGAAYGTSGVGTSNHLAGEYLSRQFDLQLNHVAYRGGNLAQQDAAAGQIPMVIDQITAMLPLIQSGRLRPIVVAGSRGRSALLPDVPNITEGTLPDFRVESYQALFAPAGLPPAVVNRIYTAVVNAVNNSDVRQRFVEMGTEPVLNTPAEFSAYLRETSPMYQRLVEISGARVN</sequence>
<dbReference type="PIRSF" id="PIRSF017082">
    <property type="entry name" value="YflP"/>
    <property type="match status" value="1"/>
</dbReference>
<protein>
    <submittedName>
        <fullName evidence="3">Tripartite tricarboxylate transporter substrate binding protein</fullName>
    </submittedName>
</protein>
<name>A0A848EBQ6_9PROT</name>
<accession>A0A848EBQ6</accession>
<dbReference type="EMBL" id="JABBKX010000002">
    <property type="protein sequence ID" value="NMJ41466.1"/>
    <property type="molecule type" value="Genomic_DNA"/>
</dbReference>
<evidence type="ECO:0000256" key="1">
    <source>
        <dbReference type="ARBA" id="ARBA00006987"/>
    </source>
</evidence>
<evidence type="ECO:0000313" key="3">
    <source>
        <dbReference type="EMBL" id="NMJ41466.1"/>
    </source>
</evidence>
<dbReference type="InterPro" id="IPR042100">
    <property type="entry name" value="Bug_dom1"/>
</dbReference>
<dbReference type="RefSeq" id="WP_170053661.1">
    <property type="nucleotide sequence ID" value="NZ_JABBKX010000002.1"/>
</dbReference>
<proteinExistence type="inferred from homology"/>
<evidence type="ECO:0000256" key="2">
    <source>
        <dbReference type="SAM" id="SignalP"/>
    </source>
</evidence>
<dbReference type="Proteomes" id="UP000548582">
    <property type="component" value="Unassembled WGS sequence"/>
</dbReference>
<reference evidence="3 4" key="1">
    <citation type="submission" date="2020-03" db="EMBL/GenBank/DDBJ databases">
        <authorList>
            <person name="Sun Q."/>
        </authorList>
    </citation>
    <scope>NUCLEOTIDE SEQUENCE [LARGE SCALE GENOMIC DNA]</scope>
    <source>
        <strain evidence="3 4">JC162</strain>
    </source>
</reference>
<evidence type="ECO:0000313" key="4">
    <source>
        <dbReference type="Proteomes" id="UP000548582"/>
    </source>
</evidence>
<dbReference type="InterPro" id="IPR005064">
    <property type="entry name" value="BUG"/>
</dbReference>
<keyword evidence="4" id="KW-1185">Reference proteome</keyword>
<dbReference type="AlphaFoldDB" id="A0A848EBQ6"/>
<keyword evidence="2" id="KW-0732">Signal</keyword>
<comment type="similarity">
    <text evidence="1">Belongs to the UPF0065 (bug) family.</text>
</comment>
<feature type="chain" id="PRO_5032346355" evidence="2">
    <location>
        <begin position="28"/>
        <end position="328"/>
    </location>
</feature>
<feature type="signal peptide" evidence="2">
    <location>
        <begin position="1"/>
        <end position="27"/>
    </location>
</feature>
<dbReference type="Gene3D" id="3.40.190.150">
    <property type="entry name" value="Bordetella uptake gene, domain 1"/>
    <property type="match status" value="1"/>
</dbReference>
<dbReference type="PANTHER" id="PTHR42928">
    <property type="entry name" value="TRICARBOXYLATE-BINDING PROTEIN"/>
    <property type="match status" value="1"/>
</dbReference>
<dbReference type="PANTHER" id="PTHR42928:SF5">
    <property type="entry name" value="BLR1237 PROTEIN"/>
    <property type="match status" value="1"/>
</dbReference>
<gene>
    <name evidence="3" type="ORF">GWK16_09460</name>
</gene>